<keyword evidence="5" id="KW-0520">NAD</keyword>
<dbReference type="EC" id="2.7.1.160" evidence="3"/>
<dbReference type="Proteomes" id="UP000000314">
    <property type="component" value="Chromosome 4"/>
</dbReference>
<evidence type="ECO:0000256" key="4">
    <source>
        <dbReference type="ARBA" id="ARBA00022679"/>
    </source>
</evidence>
<evidence type="ECO:0000256" key="6">
    <source>
        <dbReference type="ARBA" id="ARBA00047949"/>
    </source>
</evidence>
<name>C4R7H8_KOMPG</name>
<comment type="similarity">
    <text evidence="2">Belongs to the KptA/TPT1 family.</text>
</comment>
<dbReference type="EMBL" id="FN392322">
    <property type="protein sequence ID" value="CAY71553.1"/>
    <property type="molecule type" value="Genomic_DNA"/>
</dbReference>
<keyword evidence="8" id="KW-1185">Reference proteome</keyword>
<dbReference type="eggNOG" id="KOG2278">
    <property type="taxonomic scope" value="Eukaryota"/>
</dbReference>
<sequence length="208" mass="23355">MSRDIVISKALSWLLRHGAQSEKLTIDKDGFVPLEEVLNHRRIKGTRASFEDVQRIVDNNDKKRFTLQKRDDRWFICANQGHSIANVNGHDLKLLSTREDLPKEIIHGTYLSKIPQIIASGGLSKMTRNHVHFASGLPKVDSDVISGMRNGCSALIYLDIDKILGQQEIKFYISKNKVILSPGNKDGIVPTSLFLKVVKRSDNSPIAI</sequence>
<dbReference type="Gene3D" id="3.20.170.30">
    <property type="match status" value="1"/>
</dbReference>
<evidence type="ECO:0000256" key="2">
    <source>
        <dbReference type="ARBA" id="ARBA00009836"/>
    </source>
</evidence>
<dbReference type="GO" id="GO:0005634">
    <property type="term" value="C:nucleus"/>
    <property type="evidence" value="ECO:0007669"/>
    <property type="project" value="EnsemblFungi"/>
</dbReference>
<dbReference type="InterPro" id="IPR042081">
    <property type="entry name" value="RNA_2'-PTrans_C"/>
</dbReference>
<evidence type="ECO:0000256" key="3">
    <source>
        <dbReference type="ARBA" id="ARBA00012007"/>
    </source>
</evidence>
<evidence type="ECO:0000256" key="1">
    <source>
        <dbReference type="ARBA" id="ARBA00003343"/>
    </source>
</evidence>
<dbReference type="SMR" id="C4R7H8"/>
<reference evidence="7 8" key="1">
    <citation type="journal article" date="2009" name="Nat. Biotechnol.">
        <title>Genome sequence of the recombinant protein production host Pichia pastoris.</title>
        <authorList>
            <person name="De Schutter K."/>
            <person name="Lin Y.C."/>
            <person name="Tiels P."/>
            <person name="Van Hecke A."/>
            <person name="Glinka S."/>
            <person name="Weber-Lehmann J."/>
            <person name="Rouze P."/>
            <person name="Van de Peer Y."/>
            <person name="Callewaert N."/>
        </authorList>
    </citation>
    <scope>NUCLEOTIDE SEQUENCE [LARGE SCALE GENOMIC DNA]</scope>
    <source>
        <strain evidence="8">GS115 / ATCC 20864</strain>
    </source>
</reference>
<accession>C4R7H8</accession>
<proteinExistence type="inferred from homology"/>
<dbReference type="GO" id="GO:0000215">
    <property type="term" value="F:tRNA 2'-phosphotransferase activity"/>
    <property type="evidence" value="ECO:0007669"/>
    <property type="project" value="UniProtKB-EC"/>
</dbReference>
<dbReference type="GO" id="GO:0005737">
    <property type="term" value="C:cytoplasm"/>
    <property type="evidence" value="ECO:0007669"/>
    <property type="project" value="EnsemblFungi"/>
</dbReference>
<dbReference type="InterPro" id="IPR002745">
    <property type="entry name" value="Ptrans_KptA/Tpt1"/>
</dbReference>
<dbReference type="Pfam" id="PF01885">
    <property type="entry name" value="PTS_2-RNA"/>
    <property type="match status" value="1"/>
</dbReference>
<dbReference type="OMA" id="RHGASQM"/>
<dbReference type="Gene3D" id="1.10.10.970">
    <property type="entry name" value="RNA 2'-phosphotransferase, Tpt1/KptA family, N-terminal domain"/>
    <property type="match status" value="1"/>
</dbReference>
<dbReference type="GeneID" id="8200977"/>
<gene>
    <name evidence="7" type="ordered locus">PAS_chr4_0312</name>
</gene>
<dbReference type="PANTHER" id="PTHR12684:SF2">
    <property type="entry name" value="TRNA 2'-PHOSPHOTRANSFERASE 1"/>
    <property type="match status" value="1"/>
</dbReference>
<dbReference type="InParanoid" id="C4R7H8"/>
<evidence type="ECO:0000256" key="5">
    <source>
        <dbReference type="ARBA" id="ARBA00023027"/>
    </source>
</evidence>
<dbReference type="FunCoup" id="C4R7H8">
    <property type="interactions" value="218"/>
</dbReference>
<comment type="catalytic activity">
    <reaction evidence="6">
        <text>2'-phospho-[ligated tRNA] + NAD(+) = mature tRNA + ADP-alpha-D-ribose 1'',2''-cyclic phosphate + nicotinamide</text>
        <dbReference type="Rhea" id="RHEA:23324"/>
        <dbReference type="Rhea" id="RHEA-COMP:11106"/>
        <dbReference type="Rhea" id="RHEA-COMP:11107"/>
        <dbReference type="ChEBI" id="CHEBI:17154"/>
        <dbReference type="ChEBI" id="CHEBI:57540"/>
        <dbReference type="ChEBI" id="CHEBI:76596"/>
        <dbReference type="ChEBI" id="CHEBI:82883"/>
        <dbReference type="ChEBI" id="CHEBI:85027"/>
        <dbReference type="EC" id="2.7.1.160"/>
    </reaction>
</comment>
<keyword evidence="4" id="KW-0808">Transferase</keyword>
<dbReference type="GO" id="GO:0006388">
    <property type="term" value="P:tRNA splicing, via endonucleolytic cleavage and ligation"/>
    <property type="evidence" value="ECO:0007669"/>
    <property type="project" value="EnsemblFungi"/>
</dbReference>
<dbReference type="InterPro" id="IPR042080">
    <property type="entry name" value="RNA_2'-PTrans_N"/>
</dbReference>
<dbReference type="OrthoDB" id="419694at2759"/>
<dbReference type="KEGG" id="ppa:PAS_chr4_0312"/>
<dbReference type="SUPFAM" id="SSF56399">
    <property type="entry name" value="ADP-ribosylation"/>
    <property type="match status" value="1"/>
</dbReference>
<evidence type="ECO:0000313" key="7">
    <source>
        <dbReference type="EMBL" id="CAY71553.1"/>
    </source>
</evidence>
<evidence type="ECO:0000313" key="8">
    <source>
        <dbReference type="Proteomes" id="UP000000314"/>
    </source>
</evidence>
<dbReference type="RefSeq" id="XP_002493732.1">
    <property type="nucleotide sequence ID" value="XM_002493687.1"/>
</dbReference>
<dbReference type="STRING" id="644223.C4R7H8"/>
<dbReference type="AlphaFoldDB" id="C4R7H8"/>
<dbReference type="PANTHER" id="PTHR12684">
    <property type="entry name" value="PUTATIVE PHOSPHOTRANSFERASE"/>
    <property type="match status" value="1"/>
</dbReference>
<organism evidence="7 8">
    <name type="scientific">Komagataella phaffii (strain GS115 / ATCC 20864)</name>
    <name type="common">Yeast</name>
    <name type="synonym">Pichia pastoris</name>
    <dbReference type="NCBI Taxonomy" id="644223"/>
    <lineage>
        <taxon>Eukaryota</taxon>
        <taxon>Fungi</taxon>
        <taxon>Dikarya</taxon>
        <taxon>Ascomycota</taxon>
        <taxon>Saccharomycotina</taxon>
        <taxon>Pichiomycetes</taxon>
        <taxon>Pichiales</taxon>
        <taxon>Pichiaceae</taxon>
        <taxon>Komagataella</taxon>
    </lineage>
</organism>
<protein>
    <recommendedName>
        <fullName evidence="3">2'-phosphotransferase</fullName>
        <ecNumber evidence="3">2.7.1.160</ecNumber>
    </recommendedName>
</protein>
<comment type="function">
    <text evidence="1">Catalyzes the last step of tRNA splicing, the transfer of the splice junction 2'-phosphate from ligated tRNA to NAD to produce ADP-ribose 1''-2'' cyclic phosphate.</text>
</comment>
<dbReference type="HOGENOM" id="CLU_052998_1_1_1"/>